<dbReference type="EMBL" id="JARAOO010000001">
    <property type="protein sequence ID" value="KAJ7981338.1"/>
    <property type="molecule type" value="Genomic_DNA"/>
</dbReference>
<dbReference type="Gene3D" id="3.30.430.20">
    <property type="entry name" value="Gnk2 domain, C-X8-C-X2-C motif"/>
    <property type="match status" value="2"/>
</dbReference>
<evidence type="ECO:0000256" key="4">
    <source>
        <dbReference type="ARBA" id="ARBA00022737"/>
    </source>
</evidence>
<accession>A0AAD7VMU0</accession>
<evidence type="ECO:0000256" key="1">
    <source>
        <dbReference type="ARBA" id="ARBA00004613"/>
    </source>
</evidence>
<comment type="caution">
    <text evidence="8">The sequence shown here is derived from an EMBL/GenBank/DDBJ whole genome shotgun (WGS) entry which is preliminary data.</text>
</comment>
<dbReference type="Pfam" id="PF01657">
    <property type="entry name" value="Stress-antifung"/>
    <property type="match status" value="2"/>
</dbReference>
<dbReference type="PANTHER" id="PTHR32411:SF43">
    <property type="entry name" value="CYSTEINE-RICH REPEAT SECRETORY PROTEIN 38"/>
    <property type="match status" value="1"/>
</dbReference>
<dbReference type="PROSITE" id="PS51473">
    <property type="entry name" value="GNK2"/>
    <property type="match status" value="2"/>
</dbReference>
<gene>
    <name evidence="8" type="ORF">O6P43_000614</name>
</gene>
<feature type="domain" description="Gnk2-homologous" evidence="7">
    <location>
        <begin position="50"/>
        <end position="153"/>
    </location>
</feature>
<evidence type="ECO:0000256" key="5">
    <source>
        <dbReference type="ARBA" id="ARBA00023180"/>
    </source>
</evidence>
<evidence type="ECO:0000313" key="8">
    <source>
        <dbReference type="EMBL" id="KAJ7981338.1"/>
    </source>
</evidence>
<name>A0AAD7VMU0_QUISA</name>
<dbReference type="InterPro" id="IPR038408">
    <property type="entry name" value="GNK2_sf"/>
</dbReference>
<dbReference type="PANTHER" id="PTHR32411">
    <property type="entry name" value="CYSTEINE-RICH REPEAT SECRETORY PROTEIN 38-RELATED"/>
    <property type="match status" value="1"/>
</dbReference>
<dbReference type="AlphaFoldDB" id="A0AAD7VMU0"/>
<dbReference type="KEGG" id="qsa:O6P43_000614"/>
<keyword evidence="2" id="KW-0964">Secreted</keyword>
<dbReference type="GO" id="GO:0005576">
    <property type="term" value="C:extracellular region"/>
    <property type="evidence" value="ECO:0007669"/>
    <property type="project" value="UniProtKB-SubCell"/>
</dbReference>
<organism evidence="8 9">
    <name type="scientific">Quillaja saponaria</name>
    <name type="common">Soap bark tree</name>
    <dbReference type="NCBI Taxonomy" id="32244"/>
    <lineage>
        <taxon>Eukaryota</taxon>
        <taxon>Viridiplantae</taxon>
        <taxon>Streptophyta</taxon>
        <taxon>Embryophyta</taxon>
        <taxon>Tracheophyta</taxon>
        <taxon>Spermatophyta</taxon>
        <taxon>Magnoliopsida</taxon>
        <taxon>eudicotyledons</taxon>
        <taxon>Gunneridae</taxon>
        <taxon>Pentapetalae</taxon>
        <taxon>rosids</taxon>
        <taxon>fabids</taxon>
        <taxon>Fabales</taxon>
        <taxon>Quillajaceae</taxon>
        <taxon>Quillaja</taxon>
    </lineage>
</organism>
<sequence>IEDKFAIYMEHMHPQTYQSTPTKMLKMKSIIPLSLTLVLLCLPLQLSANSFLAVRCFSSQTYPTPSTYASNVNLLLSSLSTTLVSPTGFGKVSVGHGVNQVYGLGICRGDVSTRACSSCMNRAVNELRSRCPNRMGSVVWFDHCSLKYSNLNFFGQTDLTNRFFVRNPNTVSNPATFANQVVEYLTVLSSLASVNSRFYVSGQVRIDASTTVYGLVQCTRDLSPDNCRRSLQFSIDQLRSCCSGRRGAQYGTGSSYLRYETYSFVSALSTQCMNNSMVSNNNTYVI</sequence>
<feature type="domain" description="Gnk2-homologous" evidence="7">
    <location>
        <begin position="159"/>
        <end position="264"/>
    </location>
</feature>
<evidence type="ECO:0000313" key="9">
    <source>
        <dbReference type="Proteomes" id="UP001163823"/>
    </source>
</evidence>
<dbReference type="InterPro" id="IPR050581">
    <property type="entry name" value="CRR_secretory_protein"/>
</dbReference>
<evidence type="ECO:0000256" key="3">
    <source>
        <dbReference type="ARBA" id="ARBA00022729"/>
    </source>
</evidence>
<keyword evidence="5" id="KW-0325">Glycoprotein</keyword>
<comment type="subcellular location">
    <subcellularLocation>
        <location evidence="1">Secreted</location>
    </subcellularLocation>
</comment>
<dbReference type="CDD" id="cd23509">
    <property type="entry name" value="Gnk2-like"/>
    <property type="match status" value="2"/>
</dbReference>
<evidence type="ECO:0000259" key="7">
    <source>
        <dbReference type="PROSITE" id="PS51473"/>
    </source>
</evidence>
<feature type="non-terminal residue" evidence="8">
    <location>
        <position position="1"/>
    </location>
</feature>
<evidence type="ECO:0000256" key="6">
    <source>
        <dbReference type="ARBA" id="ARBA00038515"/>
    </source>
</evidence>
<comment type="similarity">
    <text evidence="6">Belongs to the cysteine-rich repeat secretory protein family.</text>
</comment>
<keyword evidence="9" id="KW-1185">Reference proteome</keyword>
<dbReference type="Proteomes" id="UP001163823">
    <property type="component" value="Chromosome 1"/>
</dbReference>
<reference evidence="8 9" key="1">
    <citation type="journal article" date="2023" name="Science">
        <title>Elucidation of the pathway for biosynthesis of saponin adjuvants from the soapbark tree.</title>
        <authorList>
            <person name="Reed J."/>
            <person name="Orme A."/>
            <person name="El-Demerdash A."/>
            <person name="Owen C."/>
            <person name="Martin L.B.B."/>
            <person name="Misra R.C."/>
            <person name="Kikuchi S."/>
            <person name="Rejzek M."/>
            <person name="Martin A.C."/>
            <person name="Harkess A."/>
            <person name="Leebens-Mack J."/>
            <person name="Louveau T."/>
            <person name="Stephenson M.J."/>
            <person name="Osbourn A."/>
        </authorList>
    </citation>
    <scope>NUCLEOTIDE SEQUENCE [LARGE SCALE GENOMIC DNA]</scope>
    <source>
        <strain evidence="8">S10</strain>
    </source>
</reference>
<proteinExistence type="inferred from homology"/>
<dbReference type="InterPro" id="IPR002902">
    <property type="entry name" value="GNK2"/>
</dbReference>
<evidence type="ECO:0000256" key="2">
    <source>
        <dbReference type="ARBA" id="ARBA00022525"/>
    </source>
</evidence>
<keyword evidence="3" id="KW-0732">Signal</keyword>
<keyword evidence="4" id="KW-0677">Repeat</keyword>
<protein>
    <submittedName>
        <fullName evidence="8">Cysteine-rich repeat secretory protein</fullName>
    </submittedName>
</protein>
<dbReference type="FunFam" id="3.30.430.20:FF:000009">
    <property type="entry name" value="Cysteine-rich receptor-like protein kinase 28"/>
    <property type="match status" value="1"/>
</dbReference>